<dbReference type="GO" id="GO:0006511">
    <property type="term" value="P:ubiquitin-dependent protein catabolic process"/>
    <property type="evidence" value="ECO:0007669"/>
    <property type="project" value="TreeGrafter"/>
</dbReference>
<evidence type="ECO:0000313" key="3">
    <source>
        <dbReference type="EMBL" id="KAG7385158.1"/>
    </source>
</evidence>
<dbReference type="Proteomes" id="UP000694044">
    <property type="component" value="Unassembled WGS sequence"/>
</dbReference>
<dbReference type="GO" id="GO:0061630">
    <property type="term" value="F:ubiquitin protein ligase activity"/>
    <property type="evidence" value="ECO:0007669"/>
    <property type="project" value="TreeGrafter"/>
</dbReference>
<feature type="domain" description="HECT" evidence="2">
    <location>
        <begin position="8"/>
        <end position="66"/>
    </location>
</feature>
<dbReference type="PANTHER" id="PTHR11254:SF440">
    <property type="entry name" value="E3 UBIQUITIN-PROTEIN LIGASE NEDD-4"/>
    <property type="match status" value="1"/>
</dbReference>
<name>A0A8T1VY34_9STRA</name>
<organism evidence="3 4">
    <name type="scientific">Phytophthora pseudosyringae</name>
    <dbReference type="NCBI Taxonomy" id="221518"/>
    <lineage>
        <taxon>Eukaryota</taxon>
        <taxon>Sar</taxon>
        <taxon>Stramenopiles</taxon>
        <taxon>Oomycota</taxon>
        <taxon>Peronosporomycetes</taxon>
        <taxon>Peronosporales</taxon>
        <taxon>Peronosporaceae</taxon>
        <taxon>Phytophthora</taxon>
    </lineage>
</organism>
<dbReference type="AlphaFoldDB" id="A0A8T1VY34"/>
<dbReference type="EMBL" id="JAGDFM010000128">
    <property type="protein sequence ID" value="KAG7385158.1"/>
    <property type="molecule type" value="Genomic_DNA"/>
</dbReference>
<keyword evidence="4" id="KW-1185">Reference proteome</keyword>
<accession>A0A8T1VY34</accession>
<dbReference type="Pfam" id="PF00632">
    <property type="entry name" value="HECT"/>
    <property type="match status" value="1"/>
</dbReference>
<gene>
    <name evidence="3" type="ORF">PHYPSEUDO_001786</name>
</gene>
<keyword evidence="1" id="KW-0808">Transferase</keyword>
<dbReference type="GO" id="GO:0005737">
    <property type="term" value="C:cytoplasm"/>
    <property type="evidence" value="ECO:0007669"/>
    <property type="project" value="TreeGrafter"/>
</dbReference>
<dbReference type="GO" id="GO:0016567">
    <property type="term" value="P:protein ubiquitination"/>
    <property type="evidence" value="ECO:0007669"/>
    <property type="project" value="TreeGrafter"/>
</dbReference>
<evidence type="ECO:0000313" key="4">
    <source>
        <dbReference type="Proteomes" id="UP000694044"/>
    </source>
</evidence>
<dbReference type="OrthoDB" id="146083at2759"/>
<evidence type="ECO:0000256" key="1">
    <source>
        <dbReference type="ARBA" id="ARBA00022679"/>
    </source>
</evidence>
<comment type="caution">
    <text evidence="3">The sequence shown here is derived from an EMBL/GenBank/DDBJ whole genome shotgun (WGS) entry which is preliminary data.</text>
</comment>
<protein>
    <recommendedName>
        <fullName evidence="2">HECT domain-containing protein</fullName>
    </recommendedName>
</protein>
<dbReference type="InterPro" id="IPR050409">
    <property type="entry name" value="E3_ubiq-protein_ligase"/>
</dbReference>
<dbReference type="InterPro" id="IPR000569">
    <property type="entry name" value="HECT_dom"/>
</dbReference>
<proteinExistence type="predicted"/>
<evidence type="ECO:0000259" key="2">
    <source>
        <dbReference type="Pfam" id="PF00632"/>
    </source>
</evidence>
<dbReference type="PANTHER" id="PTHR11254">
    <property type="entry name" value="HECT DOMAIN UBIQUITIN-PROTEIN LIGASE"/>
    <property type="match status" value="1"/>
</dbReference>
<reference evidence="3" key="1">
    <citation type="submission" date="2021-02" db="EMBL/GenBank/DDBJ databases">
        <authorList>
            <person name="Palmer J.M."/>
        </authorList>
    </citation>
    <scope>NUCLEOTIDE SEQUENCE</scope>
    <source>
        <strain evidence="3">SCRP734</strain>
    </source>
</reference>
<sequence length="193" mass="22078">MMEMLDNDALDLDFSVMERVGDCTMTVDLIPNERNIEMTDADKHAYLERKFEHLLLDSVADQLYVFPKELNYLVCGFPAIDVNDLEKPSLPEGNQLAKFKFPFLPMPTPRTGLRLNFQPVRARQTALLLNFMGQRTLPGYRVQNNRFHSLEVANPAAYLWGLLYLGASLRELPNFSPQKASDIWPVNESIFAP</sequence>